<comment type="caution">
    <text evidence="1">The sequence shown here is derived from an EMBL/GenBank/DDBJ whole genome shotgun (WGS) entry which is preliminary data.</text>
</comment>
<proteinExistence type="predicted"/>
<reference evidence="1" key="1">
    <citation type="submission" date="2019-11" db="EMBL/GenBank/DDBJ databases">
        <title>The nuclear and mitochondrial genomes of Frieseomelitta varia - a highly eusocial stingless bee (Meliponini) with a permanently sterile worker caste.</title>
        <authorList>
            <person name="Freitas F.C.P."/>
            <person name="Lourenco A.P."/>
            <person name="Nunes F.M.F."/>
            <person name="Paschoal A.R."/>
            <person name="Abreu F.C.P."/>
            <person name="Barbin F.O."/>
            <person name="Bataglia L."/>
            <person name="Cardoso-Junior C.A.M."/>
            <person name="Cervoni M.S."/>
            <person name="Silva S.R."/>
            <person name="Dalarmi F."/>
            <person name="Del Lama M.A."/>
            <person name="Depintor T.S."/>
            <person name="Ferreira K.M."/>
            <person name="Goria P.S."/>
            <person name="Jaskot M.C."/>
            <person name="Lago D.C."/>
            <person name="Luna-Lucena D."/>
            <person name="Moda L.M."/>
            <person name="Nascimento L."/>
            <person name="Pedrino M."/>
            <person name="Rabico F.O."/>
            <person name="Sanches F.C."/>
            <person name="Santos D.E."/>
            <person name="Santos C.G."/>
            <person name="Vieira J."/>
            <person name="Lopes T.F."/>
            <person name="Barchuk A.R."/>
            <person name="Hartfelder K."/>
            <person name="Simoes Z.L.P."/>
            <person name="Bitondi M.M.G."/>
            <person name="Pinheiro D.G."/>
        </authorList>
    </citation>
    <scope>NUCLEOTIDE SEQUENCE</scope>
    <source>
        <strain evidence="1">USP_RPSP 00005682</strain>
        <tissue evidence="1">Whole individual</tissue>
    </source>
</reference>
<gene>
    <name evidence="1" type="ORF">E2986_12242</name>
</gene>
<sequence length="120" mass="13825">MLDSIAGDLVHNCILLLYTWFYVLREFYAFLRPQVSHFQQIAAAKGEARGEASAPVADCREREGSYKWQYTQQCEALTLEIKNLRRAEKLSDSSCCDLKLTMLCGLIVKLKDLITYFTNY</sequence>
<dbReference type="AlphaFoldDB" id="A0A833SC95"/>
<evidence type="ECO:0000313" key="2">
    <source>
        <dbReference type="Proteomes" id="UP000655588"/>
    </source>
</evidence>
<protein>
    <submittedName>
        <fullName evidence="1">Uncharacterized protein</fullName>
    </submittedName>
</protein>
<accession>A0A833SC95</accession>
<name>A0A833SC95_9HYME</name>
<dbReference type="Proteomes" id="UP000655588">
    <property type="component" value="Unassembled WGS sequence"/>
</dbReference>
<dbReference type="EMBL" id="WNWW01000478">
    <property type="protein sequence ID" value="KAF3424338.1"/>
    <property type="molecule type" value="Genomic_DNA"/>
</dbReference>
<evidence type="ECO:0000313" key="1">
    <source>
        <dbReference type="EMBL" id="KAF3424338.1"/>
    </source>
</evidence>
<organism evidence="1 2">
    <name type="scientific">Frieseomelitta varia</name>
    <dbReference type="NCBI Taxonomy" id="561572"/>
    <lineage>
        <taxon>Eukaryota</taxon>
        <taxon>Metazoa</taxon>
        <taxon>Ecdysozoa</taxon>
        <taxon>Arthropoda</taxon>
        <taxon>Hexapoda</taxon>
        <taxon>Insecta</taxon>
        <taxon>Pterygota</taxon>
        <taxon>Neoptera</taxon>
        <taxon>Endopterygota</taxon>
        <taxon>Hymenoptera</taxon>
        <taxon>Apocrita</taxon>
        <taxon>Aculeata</taxon>
        <taxon>Apoidea</taxon>
        <taxon>Anthophila</taxon>
        <taxon>Apidae</taxon>
        <taxon>Frieseomelitta</taxon>
    </lineage>
</organism>
<keyword evidence="2" id="KW-1185">Reference proteome</keyword>